<keyword evidence="2" id="KW-1185">Reference proteome</keyword>
<proteinExistence type="predicted"/>
<accession>A0A7I8W4L2</accession>
<dbReference type="Proteomes" id="UP000549394">
    <property type="component" value="Unassembled WGS sequence"/>
</dbReference>
<sequence>MSSSILYYKESNYPRLESCKGQNSTGNHTGINSKYSIKAQLEKETTVSKWLNQPDIELPSSIEEDRESIDNSNDYYTISDNDDKWPYVSIDQSKIYGISKSAPSKLNCKISAKKKKSLRDARKISKIESCFQTSTKNNSPEIAIAGLTPEKSQLSEMGEEVFQYNRVEDLERKNNKIEKELLQLRKDVNLVMSINSLDINAKGDNDREDKTDQFHLDNPNFKLPNSLINLVECKSSLPSAEQMFTYEKNKLLSLELNRRQKRQKKMNNDHK</sequence>
<reference evidence="1 2" key="1">
    <citation type="submission" date="2020-08" db="EMBL/GenBank/DDBJ databases">
        <authorList>
            <person name="Hejnol A."/>
        </authorList>
    </citation>
    <scope>NUCLEOTIDE SEQUENCE [LARGE SCALE GENOMIC DNA]</scope>
</reference>
<protein>
    <submittedName>
        <fullName evidence="1">DgyrCDS11546</fullName>
    </submittedName>
</protein>
<comment type="caution">
    <text evidence="1">The sequence shown here is derived from an EMBL/GenBank/DDBJ whole genome shotgun (WGS) entry which is preliminary data.</text>
</comment>
<dbReference type="EMBL" id="CAJFCJ010000019">
    <property type="protein sequence ID" value="CAD5123179.1"/>
    <property type="molecule type" value="Genomic_DNA"/>
</dbReference>
<organism evidence="1 2">
    <name type="scientific">Dimorphilus gyrociliatus</name>
    <dbReference type="NCBI Taxonomy" id="2664684"/>
    <lineage>
        <taxon>Eukaryota</taxon>
        <taxon>Metazoa</taxon>
        <taxon>Spiralia</taxon>
        <taxon>Lophotrochozoa</taxon>
        <taxon>Annelida</taxon>
        <taxon>Polychaeta</taxon>
        <taxon>Polychaeta incertae sedis</taxon>
        <taxon>Dinophilidae</taxon>
        <taxon>Dimorphilus</taxon>
    </lineage>
</organism>
<dbReference type="AlphaFoldDB" id="A0A7I8W4L2"/>
<evidence type="ECO:0000313" key="2">
    <source>
        <dbReference type="Proteomes" id="UP000549394"/>
    </source>
</evidence>
<gene>
    <name evidence="1" type="ORF">DGYR_LOCUS10885</name>
</gene>
<name>A0A7I8W4L2_9ANNE</name>
<evidence type="ECO:0000313" key="1">
    <source>
        <dbReference type="EMBL" id="CAD5123179.1"/>
    </source>
</evidence>